<dbReference type="Proteomes" id="UP001432995">
    <property type="component" value="Unassembled WGS sequence"/>
</dbReference>
<dbReference type="InterPro" id="IPR029000">
    <property type="entry name" value="Cyclophilin-like_dom_sf"/>
</dbReference>
<gene>
    <name evidence="2" type="ORF">ABS770_18020</name>
</gene>
<reference evidence="2" key="1">
    <citation type="submission" date="2024-06" db="EMBL/GenBank/DDBJ databases">
        <authorList>
            <person name="Campbell A.G."/>
        </authorList>
    </citation>
    <scope>NUCLEOTIDE SEQUENCE</scope>
    <source>
        <strain evidence="2">EM17</strain>
    </source>
</reference>
<keyword evidence="3" id="KW-1185">Reference proteome</keyword>
<feature type="domain" description="Cyclophilin-like" evidence="1">
    <location>
        <begin position="56"/>
        <end position="161"/>
    </location>
</feature>
<comment type="caution">
    <text evidence="2">The sequence shown here is derived from an EMBL/GenBank/DDBJ whole genome shotgun (WGS) entry which is preliminary data.</text>
</comment>
<protein>
    <submittedName>
        <fullName evidence="2">Cyclophilin-like fold protein</fullName>
    </submittedName>
</protein>
<dbReference type="RefSeq" id="WP_350377041.1">
    <property type="nucleotide sequence ID" value="NZ_JBELQD010000021.1"/>
</dbReference>
<dbReference type="InterPro" id="IPR041183">
    <property type="entry name" value="Cyclophilin-like"/>
</dbReference>
<accession>A0ABV1R5S3</accession>
<dbReference type="EMBL" id="JBELQD010000021">
    <property type="protein sequence ID" value="MER2290166.1"/>
    <property type="molecule type" value="Genomic_DNA"/>
</dbReference>
<evidence type="ECO:0000313" key="3">
    <source>
        <dbReference type="Proteomes" id="UP001432995"/>
    </source>
</evidence>
<evidence type="ECO:0000313" key="2">
    <source>
        <dbReference type="EMBL" id="MER2290166.1"/>
    </source>
</evidence>
<evidence type="ECO:0000259" key="1">
    <source>
        <dbReference type="Pfam" id="PF18050"/>
    </source>
</evidence>
<dbReference type="SUPFAM" id="SSF50891">
    <property type="entry name" value="Cyclophilin-like"/>
    <property type="match status" value="1"/>
</dbReference>
<sequence>MRRDVSAAAMLSAALIGPAELSAAQAEPGPGHWPPSMQTKKVAAMNAVRIRLASPNGESVTATLGDGPSARAFRSLLPLTVELTDYNATEKIADLPKRLPTEGEPAGVDPEPGDLAYYAPWGNLAIFYKDFSYSRGLVRLGRLDRIPDAFRRSAPVTVTIEAVP</sequence>
<dbReference type="Pfam" id="PF18050">
    <property type="entry name" value="Cyclophil_like2"/>
    <property type="match status" value="1"/>
</dbReference>
<proteinExistence type="predicted"/>
<name>A0ABV1R5S3_9HYPH</name>
<dbReference type="Gene3D" id="2.40.100.20">
    <property type="match status" value="1"/>
</dbReference>
<organism evidence="2 3">
    <name type="scientific">Methylobacterium brachiatum</name>
    <dbReference type="NCBI Taxonomy" id="269660"/>
    <lineage>
        <taxon>Bacteria</taxon>
        <taxon>Pseudomonadati</taxon>
        <taxon>Pseudomonadota</taxon>
        <taxon>Alphaproteobacteria</taxon>
        <taxon>Hyphomicrobiales</taxon>
        <taxon>Methylobacteriaceae</taxon>
        <taxon>Methylobacterium</taxon>
    </lineage>
</organism>